<name>A0ABQ2NGT6_9ACTN</name>
<evidence type="ECO:0000313" key="2">
    <source>
        <dbReference type="Proteomes" id="UP000655410"/>
    </source>
</evidence>
<accession>A0ABQ2NGT6</accession>
<dbReference type="InterPro" id="IPR009078">
    <property type="entry name" value="Ferritin-like_SF"/>
</dbReference>
<protein>
    <submittedName>
        <fullName evidence="1">Membrane protein</fullName>
    </submittedName>
</protein>
<reference evidence="2" key="1">
    <citation type="journal article" date="2019" name="Int. J. Syst. Evol. Microbiol.">
        <title>The Global Catalogue of Microorganisms (GCM) 10K type strain sequencing project: providing services to taxonomists for standard genome sequencing and annotation.</title>
        <authorList>
            <consortium name="The Broad Institute Genomics Platform"/>
            <consortium name="The Broad Institute Genome Sequencing Center for Infectious Disease"/>
            <person name="Wu L."/>
            <person name="Ma J."/>
        </authorList>
    </citation>
    <scope>NUCLEOTIDE SEQUENCE [LARGE SCALE GENOMIC DNA]</scope>
    <source>
        <strain evidence="2">CGMCC 4.7371</strain>
    </source>
</reference>
<dbReference type="InterPro" id="IPR012348">
    <property type="entry name" value="RNR-like"/>
</dbReference>
<evidence type="ECO:0000313" key="1">
    <source>
        <dbReference type="EMBL" id="GGO91279.1"/>
    </source>
</evidence>
<proteinExistence type="predicted"/>
<keyword evidence="2" id="KW-1185">Reference proteome</keyword>
<gene>
    <name evidence="1" type="ORF">GCM10011584_24980</name>
</gene>
<dbReference type="RefSeq" id="WP_229662843.1">
    <property type="nucleotide sequence ID" value="NZ_BMNI01000006.1"/>
</dbReference>
<dbReference type="InterPro" id="IPR025859">
    <property type="entry name" value="AurF/CmlI"/>
</dbReference>
<dbReference type="Pfam" id="PF11583">
    <property type="entry name" value="AurF"/>
    <property type="match status" value="1"/>
</dbReference>
<dbReference type="Proteomes" id="UP000655410">
    <property type="component" value="Unassembled WGS sequence"/>
</dbReference>
<organism evidence="1 2">
    <name type="scientific">Nocardioides phosphati</name>
    <dbReference type="NCBI Taxonomy" id="1867775"/>
    <lineage>
        <taxon>Bacteria</taxon>
        <taxon>Bacillati</taxon>
        <taxon>Actinomycetota</taxon>
        <taxon>Actinomycetes</taxon>
        <taxon>Propionibacteriales</taxon>
        <taxon>Nocardioidaceae</taxon>
        <taxon>Nocardioides</taxon>
    </lineage>
</organism>
<dbReference type="Gene3D" id="1.10.620.20">
    <property type="entry name" value="Ribonucleotide Reductase, subunit A"/>
    <property type="match status" value="1"/>
</dbReference>
<sequence length="332" mass="37851">MSVQQEPTYGAPGVLPRADYERMLRELSQASVDSHFLPFRDIAWDDPAFAVQPEHDGWVLGPEDNIGASAWYRSLPADRQRAIGRYRLAQICNVGRQFEQMLVAGMMTNHLWMDTANPEFRYATHEATEETHHMQMFGEAIRRMQPDVAGMPRWLKALTPLICLVAAVAPTAFWIMVLAGEEPIDHLQKSALRADHVQHPLPRRVMQIHVAEEARHIGFAHQYLTQRGPALGPVSRVVLAVATPIVMRIACDAIMRPTRAARRAMGMPRSVARQIWWRSPETRTHLADYFAEVRMLADNVGLRPRWVRPLWRLLRIEGRPARFRGEAPTDLA</sequence>
<comment type="caution">
    <text evidence="1">The sequence shown here is derived from an EMBL/GenBank/DDBJ whole genome shotgun (WGS) entry which is preliminary data.</text>
</comment>
<dbReference type="EMBL" id="BMNI01000006">
    <property type="protein sequence ID" value="GGO91279.1"/>
    <property type="molecule type" value="Genomic_DNA"/>
</dbReference>
<dbReference type="SUPFAM" id="SSF47240">
    <property type="entry name" value="Ferritin-like"/>
    <property type="match status" value="1"/>
</dbReference>